<dbReference type="OrthoDB" id="18175at2759"/>
<gene>
    <name evidence="2" type="ORF">AZE42_08836</name>
</gene>
<comment type="caution">
    <text evidence="2">The sequence shown here is derived from an EMBL/GenBank/DDBJ whole genome shotgun (WGS) entry which is preliminary data.</text>
</comment>
<evidence type="ECO:0000256" key="1">
    <source>
        <dbReference type="SAM" id="MobiDB-lite"/>
    </source>
</evidence>
<proteinExistence type="predicted"/>
<feature type="compositionally biased region" description="Low complexity" evidence="1">
    <location>
        <begin position="53"/>
        <end position="62"/>
    </location>
</feature>
<accession>A0A1J8R3Q1</accession>
<sequence length="71" mass="8571">MIDYYHHYKDRLFPSPDRTYSKLPTDHTAIREELARIKSDKLARRMEREKGIQAQEETAAAQSSKGWFKWW</sequence>
<name>A0A1J8R3Q1_9AGAM</name>
<evidence type="ECO:0000313" key="3">
    <source>
        <dbReference type="Proteomes" id="UP000183567"/>
    </source>
</evidence>
<feature type="region of interest" description="Disordered" evidence="1">
    <location>
        <begin position="50"/>
        <end position="71"/>
    </location>
</feature>
<keyword evidence="3" id="KW-1185">Reference proteome</keyword>
<reference evidence="2 3" key="1">
    <citation type="submission" date="2016-03" db="EMBL/GenBank/DDBJ databases">
        <title>Comparative genomics of the ectomycorrhizal sister species Rhizopogon vinicolor and Rhizopogon vesiculosus (Basidiomycota: Boletales) reveals a divergence of the mating type B locus.</title>
        <authorList>
            <person name="Mujic A.B."/>
            <person name="Kuo A."/>
            <person name="Tritt A."/>
            <person name="Lipzen A."/>
            <person name="Chen C."/>
            <person name="Johnson J."/>
            <person name="Sharma A."/>
            <person name="Barry K."/>
            <person name="Grigoriev I.V."/>
            <person name="Spatafora J.W."/>
        </authorList>
    </citation>
    <scope>NUCLEOTIDE SEQUENCE [LARGE SCALE GENOMIC DNA]</scope>
    <source>
        <strain evidence="2 3">AM-OR11-056</strain>
    </source>
</reference>
<dbReference type="Proteomes" id="UP000183567">
    <property type="component" value="Unassembled WGS sequence"/>
</dbReference>
<protein>
    <submittedName>
        <fullName evidence="2">Uncharacterized protein</fullName>
    </submittedName>
</protein>
<evidence type="ECO:0000313" key="2">
    <source>
        <dbReference type="EMBL" id="OJA16394.1"/>
    </source>
</evidence>
<dbReference type="EMBL" id="LVVM01002585">
    <property type="protein sequence ID" value="OJA16394.1"/>
    <property type="molecule type" value="Genomic_DNA"/>
</dbReference>
<organism evidence="2 3">
    <name type="scientific">Rhizopogon vesiculosus</name>
    <dbReference type="NCBI Taxonomy" id="180088"/>
    <lineage>
        <taxon>Eukaryota</taxon>
        <taxon>Fungi</taxon>
        <taxon>Dikarya</taxon>
        <taxon>Basidiomycota</taxon>
        <taxon>Agaricomycotina</taxon>
        <taxon>Agaricomycetes</taxon>
        <taxon>Agaricomycetidae</taxon>
        <taxon>Boletales</taxon>
        <taxon>Suillineae</taxon>
        <taxon>Rhizopogonaceae</taxon>
        <taxon>Rhizopogon</taxon>
    </lineage>
</organism>
<dbReference type="AlphaFoldDB" id="A0A1J8R3Q1"/>